<dbReference type="GO" id="GO:0005829">
    <property type="term" value="C:cytosol"/>
    <property type="evidence" value="ECO:0007669"/>
    <property type="project" value="TreeGrafter"/>
</dbReference>
<dbReference type="Pfam" id="PF00072">
    <property type="entry name" value="Response_reg"/>
    <property type="match status" value="1"/>
</dbReference>
<proteinExistence type="predicted"/>
<name>A0A6C2USZ0_9BACT</name>
<dbReference type="InterPro" id="IPR011006">
    <property type="entry name" value="CheY-like_superfamily"/>
</dbReference>
<feature type="domain" description="Response regulatory" evidence="8">
    <location>
        <begin position="2"/>
        <end position="116"/>
    </location>
</feature>
<dbReference type="SUPFAM" id="SSF52172">
    <property type="entry name" value="CheY-like"/>
    <property type="match status" value="1"/>
</dbReference>
<evidence type="ECO:0000256" key="2">
    <source>
        <dbReference type="ARBA" id="ARBA00023012"/>
    </source>
</evidence>
<dbReference type="Proteomes" id="UP000346198">
    <property type="component" value="Unassembled WGS sequence"/>
</dbReference>
<dbReference type="Gene3D" id="6.10.250.690">
    <property type="match status" value="1"/>
</dbReference>
<evidence type="ECO:0000256" key="6">
    <source>
        <dbReference type="PROSITE-ProRule" id="PRU00169"/>
    </source>
</evidence>
<evidence type="ECO:0000256" key="7">
    <source>
        <dbReference type="PROSITE-ProRule" id="PRU01091"/>
    </source>
</evidence>
<accession>A0A6C2USZ0</accession>
<keyword evidence="3" id="KW-0805">Transcription regulation</keyword>
<keyword evidence="4 7" id="KW-0238">DNA-binding</keyword>
<evidence type="ECO:0000259" key="8">
    <source>
        <dbReference type="PROSITE" id="PS50110"/>
    </source>
</evidence>
<dbReference type="SMART" id="SM00862">
    <property type="entry name" value="Trans_reg_C"/>
    <property type="match status" value="1"/>
</dbReference>
<dbReference type="AlphaFoldDB" id="A0A6C2USZ0"/>
<protein>
    <submittedName>
        <fullName evidence="10">Transcriptional activator protein CzcR</fullName>
    </submittedName>
</protein>
<evidence type="ECO:0000313" key="11">
    <source>
        <dbReference type="Proteomes" id="UP000346198"/>
    </source>
</evidence>
<dbReference type="GO" id="GO:0000156">
    <property type="term" value="F:phosphorelay response regulator activity"/>
    <property type="evidence" value="ECO:0007669"/>
    <property type="project" value="TreeGrafter"/>
</dbReference>
<dbReference type="InterPro" id="IPR016032">
    <property type="entry name" value="Sig_transdc_resp-reg_C-effctor"/>
</dbReference>
<dbReference type="PROSITE" id="PS51755">
    <property type="entry name" value="OMPR_PHOB"/>
    <property type="match status" value="1"/>
</dbReference>
<reference evidence="10 11" key="1">
    <citation type="submission" date="2019-04" db="EMBL/GenBank/DDBJ databases">
        <authorList>
            <person name="Van Vliet M D."/>
        </authorList>
    </citation>
    <scope>NUCLEOTIDE SEQUENCE [LARGE SCALE GENOMIC DNA]</scope>
    <source>
        <strain evidence="10 11">F21</strain>
    </source>
</reference>
<dbReference type="PANTHER" id="PTHR48111:SF38">
    <property type="entry name" value="TWO-COMPONENT RESPONSE REGULATOR"/>
    <property type="match status" value="1"/>
</dbReference>
<dbReference type="GO" id="GO:0000976">
    <property type="term" value="F:transcription cis-regulatory region binding"/>
    <property type="evidence" value="ECO:0007669"/>
    <property type="project" value="TreeGrafter"/>
</dbReference>
<evidence type="ECO:0000313" key="10">
    <source>
        <dbReference type="EMBL" id="VGO23388.1"/>
    </source>
</evidence>
<dbReference type="InterPro" id="IPR001789">
    <property type="entry name" value="Sig_transdc_resp-reg_receiver"/>
</dbReference>
<organism evidence="10 11">
    <name type="scientific">Pontiella sulfatireligans</name>
    <dbReference type="NCBI Taxonomy" id="2750658"/>
    <lineage>
        <taxon>Bacteria</taxon>
        <taxon>Pseudomonadati</taxon>
        <taxon>Kiritimatiellota</taxon>
        <taxon>Kiritimatiellia</taxon>
        <taxon>Kiritimatiellales</taxon>
        <taxon>Pontiellaceae</taxon>
        <taxon>Pontiella</taxon>
    </lineage>
</organism>
<dbReference type="InterPro" id="IPR001867">
    <property type="entry name" value="OmpR/PhoB-type_DNA-bd"/>
</dbReference>
<dbReference type="Gene3D" id="1.10.10.10">
    <property type="entry name" value="Winged helix-like DNA-binding domain superfamily/Winged helix DNA-binding domain"/>
    <property type="match status" value="1"/>
</dbReference>
<dbReference type="EMBL" id="CAAHFH010000003">
    <property type="protein sequence ID" value="VGO23388.1"/>
    <property type="molecule type" value="Genomic_DNA"/>
</dbReference>
<keyword evidence="1 6" id="KW-0597">Phosphoprotein</keyword>
<sequence length="219" mass="24637">MKVLVVEDEEKIASFVHKGLETQGFSVTVADNGDDGFAQAASQAYDVVLLDIMLPGRDGLSILKELREQQHSVPVILLTARSEANERVGGLNLGADDYVTKPFFMDELLARINAVARRTSVLHAGPLTLNLISREARYGDEEIIFAPREFSLLEHLMRTPGNVFTRTQLLEQVWGYGFDPQTNLVDVCIRRIREKIDRDGRQFIETVRGVGYRFNKAET</sequence>
<dbReference type="RefSeq" id="WP_136065670.1">
    <property type="nucleotide sequence ID" value="NZ_CAAHFH010000003.1"/>
</dbReference>
<keyword evidence="11" id="KW-1185">Reference proteome</keyword>
<feature type="DNA-binding region" description="OmpR/PhoB-type" evidence="7">
    <location>
        <begin position="119"/>
        <end position="216"/>
    </location>
</feature>
<dbReference type="InterPro" id="IPR039420">
    <property type="entry name" value="WalR-like"/>
</dbReference>
<evidence type="ECO:0000256" key="1">
    <source>
        <dbReference type="ARBA" id="ARBA00022553"/>
    </source>
</evidence>
<dbReference type="PROSITE" id="PS50110">
    <property type="entry name" value="RESPONSE_REGULATORY"/>
    <property type="match status" value="1"/>
</dbReference>
<dbReference type="Pfam" id="PF00486">
    <property type="entry name" value="Trans_reg_C"/>
    <property type="match status" value="1"/>
</dbReference>
<keyword evidence="5" id="KW-0804">Transcription</keyword>
<dbReference type="InterPro" id="IPR036388">
    <property type="entry name" value="WH-like_DNA-bd_sf"/>
</dbReference>
<dbReference type="CDD" id="cd00383">
    <property type="entry name" value="trans_reg_C"/>
    <property type="match status" value="1"/>
</dbReference>
<keyword evidence="2" id="KW-0902">Two-component regulatory system</keyword>
<feature type="modified residue" description="4-aspartylphosphate" evidence="6">
    <location>
        <position position="51"/>
    </location>
</feature>
<evidence type="ECO:0000256" key="3">
    <source>
        <dbReference type="ARBA" id="ARBA00023015"/>
    </source>
</evidence>
<dbReference type="FunFam" id="1.10.10.10:FF:000005">
    <property type="entry name" value="Two-component system response regulator"/>
    <property type="match status" value="1"/>
</dbReference>
<dbReference type="SMART" id="SM00448">
    <property type="entry name" value="REC"/>
    <property type="match status" value="1"/>
</dbReference>
<evidence type="ECO:0000256" key="4">
    <source>
        <dbReference type="ARBA" id="ARBA00023125"/>
    </source>
</evidence>
<dbReference type="SUPFAM" id="SSF46894">
    <property type="entry name" value="C-terminal effector domain of the bipartite response regulators"/>
    <property type="match status" value="1"/>
</dbReference>
<dbReference type="Gene3D" id="3.40.50.2300">
    <property type="match status" value="1"/>
</dbReference>
<evidence type="ECO:0000259" key="9">
    <source>
        <dbReference type="PROSITE" id="PS51755"/>
    </source>
</evidence>
<dbReference type="PANTHER" id="PTHR48111">
    <property type="entry name" value="REGULATOR OF RPOS"/>
    <property type="match status" value="1"/>
</dbReference>
<evidence type="ECO:0000256" key="5">
    <source>
        <dbReference type="ARBA" id="ARBA00023163"/>
    </source>
</evidence>
<gene>
    <name evidence="10" type="primary">czcR_2</name>
    <name evidence="10" type="ORF">SCARR_05495</name>
</gene>
<dbReference type="FunFam" id="3.40.50.2300:FF:000001">
    <property type="entry name" value="DNA-binding response regulator PhoB"/>
    <property type="match status" value="1"/>
</dbReference>
<dbReference type="GO" id="GO:0006355">
    <property type="term" value="P:regulation of DNA-templated transcription"/>
    <property type="evidence" value="ECO:0007669"/>
    <property type="project" value="InterPro"/>
</dbReference>
<dbReference type="GO" id="GO:0032993">
    <property type="term" value="C:protein-DNA complex"/>
    <property type="evidence" value="ECO:0007669"/>
    <property type="project" value="TreeGrafter"/>
</dbReference>
<feature type="domain" description="OmpR/PhoB-type" evidence="9">
    <location>
        <begin position="119"/>
        <end position="216"/>
    </location>
</feature>